<evidence type="ECO:0000313" key="1">
    <source>
        <dbReference type="EMBL" id="CAG8717907.1"/>
    </source>
</evidence>
<feature type="non-terminal residue" evidence="1">
    <location>
        <position position="184"/>
    </location>
</feature>
<gene>
    <name evidence="1" type="ORF">ACOLOM_LOCUS10995</name>
</gene>
<dbReference type="EMBL" id="CAJVPT010037623">
    <property type="protein sequence ID" value="CAG8717907.1"/>
    <property type="molecule type" value="Genomic_DNA"/>
</dbReference>
<dbReference type="Proteomes" id="UP000789525">
    <property type="component" value="Unassembled WGS sequence"/>
</dbReference>
<comment type="caution">
    <text evidence="1">The sequence shown here is derived from an EMBL/GenBank/DDBJ whole genome shotgun (WGS) entry which is preliminary data.</text>
</comment>
<organism evidence="1 2">
    <name type="scientific">Acaulospora colombiana</name>
    <dbReference type="NCBI Taxonomy" id="27376"/>
    <lineage>
        <taxon>Eukaryota</taxon>
        <taxon>Fungi</taxon>
        <taxon>Fungi incertae sedis</taxon>
        <taxon>Mucoromycota</taxon>
        <taxon>Glomeromycotina</taxon>
        <taxon>Glomeromycetes</taxon>
        <taxon>Diversisporales</taxon>
        <taxon>Acaulosporaceae</taxon>
        <taxon>Acaulospora</taxon>
    </lineage>
</organism>
<reference evidence="1" key="1">
    <citation type="submission" date="2021-06" db="EMBL/GenBank/DDBJ databases">
        <authorList>
            <person name="Kallberg Y."/>
            <person name="Tangrot J."/>
            <person name="Rosling A."/>
        </authorList>
    </citation>
    <scope>NUCLEOTIDE SEQUENCE</scope>
    <source>
        <strain evidence="1">CL356</strain>
    </source>
</reference>
<accession>A0ACA9PNS8</accession>
<protein>
    <submittedName>
        <fullName evidence="1">415_t:CDS:1</fullName>
    </submittedName>
</protein>
<name>A0ACA9PNS8_9GLOM</name>
<sequence length="184" mass="20087">MSDSINNQYPQYQITIEDLLSHPVDDSNDVLSKKEESVKDLPIEPLESVSVVDRPPPYEFASADSAPAYSGASVSARTPAPVRDSVSGTVTQQTHTGPDDSPILTRIPLRKYDGGECCCSTNSGKCCCLVLILIVILIILGVIAKVNNDACNNLNPNNEDKMYYSYDPNIYTNFSIDSSDSYIQ</sequence>
<evidence type="ECO:0000313" key="2">
    <source>
        <dbReference type="Proteomes" id="UP000789525"/>
    </source>
</evidence>
<proteinExistence type="predicted"/>
<keyword evidence="2" id="KW-1185">Reference proteome</keyword>